<sequence>MDSPKASSYEATATTKPFAPLLVEDRPSTGKTKHVTRQLTDFSQTLWSKRAWKEALFAAVTDLIELNWIATITWLFVLAWLAGLGVLLSYIVMQPAIMTGSKSSACQPDGSFSIFADRYDFWAASGFFQITMAWGTLTFANAKFVDVAWDVIVGRGGQALLAWVSWNIFSDYVTTSIEMSPVTYNTFWAIYLQEQPTLYSTWYLIRDFSRSHRLQSRVAMVFMVVVAIFVLLFPTFSGAMTGYLANNKAFVSGYDGEMLKFSDFDMITYVIHDGWRVNLDGDYPIVFRRTASTDVKEYGFFGLEDKTSIWMNQTLPAPTLNISAFYIPEPYDEVLYGRNWTDPRTNSMPFLDKKRLAYSYSPGNQTYSLNHIETYGSCQPVSEIAAGNDSVRETYQWGFSYIQLFVMTILLVLWTIGVSAMWLKAHMTMRMRGGCDKPMGFKGVLELAAAIQKQLQETNPNDLSHDQLSEEIKKRLRGGSIQLEREEATAMYGLWKGLWGWVIERKWWFTTLLVFAGFATLIYISRSISWFFIPTAAVLIAVVVGQSGKSRAMLTLACVILGTIVFVAVESALYQRERY</sequence>
<dbReference type="Proteomes" id="UP000805649">
    <property type="component" value="Unassembled WGS sequence"/>
</dbReference>
<dbReference type="EMBL" id="VUJX02000001">
    <property type="protein sequence ID" value="KAL0943593.1"/>
    <property type="molecule type" value="Genomic_DNA"/>
</dbReference>
<gene>
    <name evidence="1" type="ORF">CTRU02_201480</name>
</gene>
<accession>A0ACC3ZI25</accession>
<reference evidence="1 2" key="1">
    <citation type="journal article" date="2020" name="Phytopathology">
        <title>Genome Sequence Resources of Colletotrichum truncatum, C. plurivorum, C. musicola, and C. sojae: Four Species Pathogenic to Soybean (Glycine max).</title>
        <authorList>
            <person name="Rogerio F."/>
            <person name="Boufleur T.R."/>
            <person name="Ciampi-Guillardi M."/>
            <person name="Sukno S.A."/>
            <person name="Thon M.R."/>
            <person name="Massola Junior N.S."/>
            <person name="Baroncelli R."/>
        </authorList>
    </citation>
    <scope>NUCLEOTIDE SEQUENCE [LARGE SCALE GENOMIC DNA]</scope>
    <source>
        <strain evidence="1 2">CMES1059</strain>
    </source>
</reference>
<name>A0ACC3ZI25_COLTU</name>
<comment type="caution">
    <text evidence="1">The sequence shown here is derived from an EMBL/GenBank/DDBJ whole genome shotgun (WGS) entry which is preliminary data.</text>
</comment>
<keyword evidence="2" id="KW-1185">Reference proteome</keyword>
<evidence type="ECO:0000313" key="1">
    <source>
        <dbReference type="EMBL" id="KAL0943593.1"/>
    </source>
</evidence>
<organism evidence="1 2">
    <name type="scientific">Colletotrichum truncatum</name>
    <name type="common">Anthracnose fungus</name>
    <name type="synonym">Colletotrichum capsici</name>
    <dbReference type="NCBI Taxonomy" id="5467"/>
    <lineage>
        <taxon>Eukaryota</taxon>
        <taxon>Fungi</taxon>
        <taxon>Dikarya</taxon>
        <taxon>Ascomycota</taxon>
        <taxon>Pezizomycotina</taxon>
        <taxon>Sordariomycetes</taxon>
        <taxon>Hypocreomycetidae</taxon>
        <taxon>Glomerellales</taxon>
        <taxon>Glomerellaceae</taxon>
        <taxon>Colletotrichum</taxon>
        <taxon>Colletotrichum truncatum species complex</taxon>
    </lineage>
</organism>
<evidence type="ECO:0000313" key="2">
    <source>
        <dbReference type="Proteomes" id="UP000805649"/>
    </source>
</evidence>
<proteinExistence type="predicted"/>
<protein>
    <submittedName>
        <fullName evidence="1">Uncharacterized protein</fullName>
    </submittedName>
</protein>